<proteinExistence type="predicted"/>
<sequence length="341" mass="39988">MTDTDMEKKPKNTSYSSLKKEISQLLIEGRAKAGRAVNTILVQTYWQIGRHIVEFEQGGDAKSEYGSNLLERLSKDLSLEFGKGFSRSNLIYMRKFFISFPNSETLSHKLSWSHYFEILKSDEPLEISFYVKQCENENWSVRELKRQKKSMLFHRLALSKEKDEILQLSQKGAELQHPKDLIKDPYVFEFLGLQNQPTYSEGELETQLIQNLQDFLMELGKGFAFIGQQYRISLANRHFYVDLVFYHRILKCFVLIDLKRGEIDHQDIGQMNLYLNYFRKEENVEGDNPPIGIVLGAYKDHILVEYATDNINNQLFVSKYQLYLPNKEELAKELERHLTNN</sequence>
<dbReference type="InterPro" id="IPR009362">
    <property type="entry name" value="YhcG_C"/>
</dbReference>
<dbReference type="STRING" id="1305737.GCA_000526355_01411"/>
<dbReference type="GO" id="GO:0003676">
    <property type="term" value="F:nucleic acid binding"/>
    <property type="evidence" value="ECO:0007669"/>
    <property type="project" value="InterPro"/>
</dbReference>
<dbReference type="Proteomes" id="UP000050421">
    <property type="component" value="Unassembled WGS sequence"/>
</dbReference>
<protein>
    <recommendedName>
        <fullName evidence="5">Nuclease of restriction endonuclease-like (RecB) superfamily</fullName>
    </recommendedName>
</protein>
<name>A0A0P8A6Y5_9BACT</name>
<organism evidence="3 4">
    <name type="scientific">Algoriphagus marincola HL-49</name>
    <dbReference type="NCBI Taxonomy" id="1305737"/>
    <lineage>
        <taxon>Bacteria</taxon>
        <taxon>Pseudomonadati</taxon>
        <taxon>Bacteroidota</taxon>
        <taxon>Cytophagia</taxon>
        <taxon>Cytophagales</taxon>
        <taxon>Cyclobacteriaceae</taxon>
        <taxon>Algoriphagus</taxon>
    </lineage>
</organism>
<gene>
    <name evidence="3" type="ORF">HLUCCX10_12855</name>
</gene>
<dbReference type="EMBL" id="LJXT01000088">
    <property type="protein sequence ID" value="KPQ13499.1"/>
    <property type="molecule type" value="Genomic_DNA"/>
</dbReference>
<evidence type="ECO:0000313" key="3">
    <source>
        <dbReference type="EMBL" id="KPQ13499.1"/>
    </source>
</evidence>
<reference evidence="3 4" key="1">
    <citation type="submission" date="2015-09" db="EMBL/GenBank/DDBJ databases">
        <title>Identification and resolution of microdiversity through metagenomic sequencing of parallel consortia.</title>
        <authorList>
            <person name="Nelson W.C."/>
            <person name="Romine M.F."/>
            <person name="Lindemann S.R."/>
        </authorList>
    </citation>
    <scope>NUCLEOTIDE SEQUENCE [LARGE SCALE GENOMIC DNA]</scope>
    <source>
        <strain evidence="3">HL-49</strain>
    </source>
</reference>
<dbReference type="Pfam" id="PF17761">
    <property type="entry name" value="DUF1016_N"/>
    <property type="match status" value="1"/>
</dbReference>
<dbReference type="InterPro" id="IPR053148">
    <property type="entry name" value="PD-DEXK-like_domain"/>
</dbReference>
<dbReference type="Gene3D" id="3.40.1350.10">
    <property type="match status" value="1"/>
</dbReference>
<dbReference type="InterPro" id="IPR041527">
    <property type="entry name" value="YhcG_N"/>
</dbReference>
<evidence type="ECO:0000259" key="2">
    <source>
        <dbReference type="Pfam" id="PF17761"/>
    </source>
</evidence>
<dbReference type="PANTHER" id="PTHR30547:SF5">
    <property type="entry name" value="NUCLEASE YHCG-RELATED"/>
    <property type="match status" value="1"/>
</dbReference>
<dbReference type="AlphaFoldDB" id="A0A0P8A6Y5"/>
<dbReference type="eggNOG" id="COG4804">
    <property type="taxonomic scope" value="Bacteria"/>
</dbReference>
<dbReference type="PATRIC" id="fig|1305737.6.peg.3226"/>
<dbReference type="PANTHER" id="PTHR30547">
    <property type="entry name" value="UNCHARACTERIZED PROTEIN YHCG-RELATED"/>
    <property type="match status" value="1"/>
</dbReference>
<evidence type="ECO:0000313" key="4">
    <source>
        <dbReference type="Proteomes" id="UP000050421"/>
    </source>
</evidence>
<dbReference type="Pfam" id="PF06250">
    <property type="entry name" value="YhcG_C"/>
    <property type="match status" value="1"/>
</dbReference>
<dbReference type="InterPro" id="IPR011856">
    <property type="entry name" value="tRNA_endonuc-like_dom_sf"/>
</dbReference>
<evidence type="ECO:0000259" key="1">
    <source>
        <dbReference type="Pfam" id="PF06250"/>
    </source>
</evidence>
<feature type="domain" description="YhcG PDDEXK nuclease" evidence="1">
    <location>
        <begin position="180"/>
        <end position="334"/>
    </location>
</feature>
<accession>A0A0P8A6Y5</accession>
<comment type="caution">
    <text evidence="3">The sequence shown here is derived from an EMBL/GenBank/DDBJ whole genome shotgun (WGS) entry which is preliminary data.</text>
</comment>
<feature type="domain" description="YhcG N-terminal" evidence="2">
    <location>
        <begin position="21"/>
        <end position="155"/>
    </location>
</feature>
<evidence type="ECO:0008006" key="5">
    <source>
        <dbReference type="Google" id="ProtNLM"/>
    </source>
</evidence>